<organism evidence="7">
    <name type="scientific">Hydra vulgaris</name>
    <name type="common">Hydra</name>
    <name type="synonym">Hydra attenuata</name>
    <dbReference type="NCBI Taxonomy" id="6087"/>
    <lineage>
        <taxon>Eukaryota</taxon>
        <taxon>Metazoa</taxon>
        <taxon>Cnidaria</taxon>
        <taxon>Hydrozoa</taxon>
        <taxon>Hydroidolina</taxon>
        <taxon>Anthoathecata</taxon>
        <taxon>Aplanulata</taxon>
        <taxon>Hydridae</taxon>
        <taxon>Hydra</taxon>
    </lineage>
</organism>
<dbReference type="InterPro" id="IPR036322">
    <property type="entry name" value="WD40_repeat_dom_sf"/>
</dbReference>
<keyword evidence="4" id="KW-0853">WD repeat</keyword>
<dbReference type="InterPro" id="IPR052414">
    <property type="entry name" value="U3_snoRNA-assoc_WDR"/>
</dbReference>
<dbReference type="PROSITE" id="PS50082">
    <property type="entry name" value="WD_REPEATS_2"/>
    <property type="match status" value="1"/>
</dbReference>
<evidence type="ECO:0000313" key="7">
    <source>
        <dbReference type="EMBL" id="CDG69995.1"/>
    </source>
</evidence>
<dbReference type="PANTHER" id="PTHR44267">
    <property type="entry name" value="WD REPEAT-CONTAINING PROTEIN 43"/>
    <property type="match status" value="1"/>
</dbReference>
<protein>
    <submittedName>
        <fullName evidence="7">WD repeat-containing protein 43</fullName>
    </submittedName>
</protein>
<evidence type="ECO:0000256" key="3">
    <source>
        <dbReference type="ARBA" id="ARBA00038335"/>
    </source>
</evidence>
<evidence type="ECO:0000259" key="6">
    <source>
        <dbReference type="Pfam" id="PF04003"/>
    </source>
</evidence>
<evidence type="ECO:0000256" key="1">
    <source>
        <dbReference type="ARBA" id="ARBA00004123"/>
    </source>
</evidence>
<dbReference type="PANTHER" id="PTHR44267:SF1">
    <property type="entry name" value="WD REPEAT-CONTAINING PROTEIN 43"/>
    <property type="match status" value="1"/>
</dbReference>
<dbReference type="InterPro" id="IPR015943">
    <property type="entry name" value="WD40/YVTN_repeat-like_dom_sf"/>
</dbReference>
<evidence type="ECO:0000256" key="2">
    <source>
        <dbReference type="ARBA" id="ARBA00023242"/>
    </source>
</evidence>
<dbReference type="Pfam" id="PF00400">
    <property type="entry name" value="WD40"/>
    <property type="match status" value="1"/>
</dbReference>
<dbReference type="Gene3D" id="2.130.10.10">
    <property type="entry name" value="YVTN repeat-like/Quinoprotein amine dehydrogenase"/>
    <property type="match status" value="2"/>
</dbReference>
<dbReference type="InterPro" id="IPR001680">
    <property type="entry name" value="WD40_rpt"/>
</dbReference>
<dbReference type="Pfam" id="PF04003">
    <property type="entry name" value="Utp12"/>
    <property type="match status" value="1"/>
</dbReference>
<dbReference type="SMART" id="SM00320">
    <property type="entry name" value="WD40"/>
    <property type="match status" value="5"/>
</dbReference>
<keyword evidence="2" id="KW-0539">Nucleus</keyword>
<evidence type="ECO:0000256" key="5">
    <source>
        <dbReference type="SAM" id="MobiDB-lite"/>
    </source>
</evidence>
<sequence>MEAYRRDCRASSFTHNNLYFALLSIDGRLRIWDVLSGKILQEFSSASTVESSCTCLCWTRNRDPKEKKKKDSKAKRKKLEEINNHDVPEYPSLVVGTKNGTLFIYNPNIGEISTVFKEHHTDQVNCVSYFEGADLSYTCSDDGFIMEWSNRSGKATSKWKAGKLPIHIVCVDPKGEALLSASNSIKLWSINTKELLMEFNGHSSSVSLLQFSAFCSVQNDPVISSDGYYFLSGSTNDRVVNAWHINCSKPNKEAIASYRLSDFPIFLDTMVVEDDDQPLKVCVGCQDGRIHFFENALNGKAIRPIEAKKTLDLIHKEGGNKSCSTPVALLNGGFEYSTEFSLRIVFGGTVNPSFQNYIYSSLEDCSKVIVDFSKNILLKQRKKAEENVIDYPVTNKSTKYLGQLHVNLKKKTDIVIDVNGNEEDRQKTDTEQDMRSMEERMKNVTPDIHYDKSNIPSAGSFSQMLIQAIHSSDEVLLNEILFKTFPDTVLRNTIRRVPVKLIGPLIINIVDKLQQNPNRSKILVSWLRVIMGVHLTHVMTNESISTALATLYNLLKVQQEVHPLLLNIQGKIDLLISHAVNKRSLVEEIEDVNDNPIVFNDDSDDEAETLVDKLLESDPEGDAGESVQNEDEESSDSNDSGSEDSDENGSESDQY</sequence>
<dbReference type="SUPFAM" id="SSF50978">
    <property type="entry name" value="WD40 repeat-like"/>
    <property type="match status" value="1"/>
</dbReference>
<reference evidence="7" key="1">
    <citation type="journal article" date="2013" name="Genome Biol. Evol.">
        <title>Punctuated emergences of genetic and phenotypic innovations in eumetazoan, bilaterian, euteleostome, and hominidae ancestors.</title>
        <authorList>
            <person name="Wenger Y."/>
            <person name="Galliot B."/>
        </authorList>
    </citation>
    <scope>NUCLEOTIDE SEQUENCE</scope>
    <source>
        <tissue evidence="7">Whole animals</tissue>
    </source>
</reference>
<evidence type="ECO:0000256" key="4">
    <source>
        <dbReference type="PROSITE-ProRule" id="PRU00221"/>
    </source>
</evidence>
<dbReference type="GO" id="GO:0000462">
    <property type="term" value="P:maturation of SSU-rRNA from tricistronic rRNA transcript (SSU-rRNA, 5.8S rRNA, LSU-rRNA)"/>
    <property type="evidence" value="ECO:0007669"/>
    <property type="project" value="TreeGrafter"/>
</dbReference>
<dbReference type="EMBL" id="HAAD01003763">
    <property type="protein sequence ID" value="CDG69995.1"/>
    <property type="molecule type" value="mRNA"/>
</dbReference>
<feature type="region of interest" description="Disordered" evidence="5">
    <location>
        <begin position="614"/>
        <end position="655"/>
    </location>
</feature>
<comment type="subcellular location">
    <subcellularLocation>
        <location evidence="1">Nucleus</location>
    </subcellularLocation>
</comment>
<dbReference type="InterPro" id="IPR007148">
    <property type="entry name" value="SSU_processome_Utp12"/>
</dbReference>
<proteinExistence type="evidence at transcript level"/>
<feature type="domain" description="Small-subunit processome Utp12" evidence="6">
    <location>
        <begin position="474"/>
        <end position="576"/>
    </location>
</feature>
<feature type="compositionally biased region" description="Acidic residues" evidence="5">
    <location>
        <begin position="617"/>
        <end position="655"/>
    </location>
</feature>
<gene>
    <name evidence="7" type="primary">WDR43</name>
</gene>
<dbReference type="AlphaFoldDB" id="T2MDJ2"/>
<feature type="repeat" description="WD" evidence="4">
    <location>
        <begin position="1"/>
        <end position="42"/>
    </location>
</feature>
<accession>T2MDJ2</accession>
<name>T2MDJ2_HYDVU</name>
<dbReference type="OrthoDB" id="30195at2759"/>
<comment type="similarity">
    <text evidence="3">Belongs to the UTP5 family.</text>
</comment>
<dbReference type="GO" id="GO:0005730">
    <property type="term" value="C:nucleolus"/>
    <property type="evidence" value="ECO:0007669"/>
    <property type="project" value="TreeGrafter"/>
</dbReference>